<keyword evidence="8" id="KW-0449">Lipoprotein</keyword>
<comment type="catalytic activity">
    <reaction evidence="12">
        <text>GTP + H2O = GDP + phosphate + H(+)</text>
        <dbReference type="Rhea" id="RHEA:19669"/>
        <dbReference type="ChEBI" id="CHEBI:15377"/>
        <dbReference type="ChEBI" id="CHEBI:15378"/>
        <dbReference type="ChEBI" id="CHEBI:37565"/>
        <dbReference type="ChEBI" id="CHEBI:43474"/>
        <dbReference type="ChEBI" id="CHEBI:58189"/>
    </reaction>
    <physiologicalReaction direction="left-to-right" evidence="12">
        <dbReference type="Rhea" id="RHEA:19670"/>
    </physiologicalReaction>
</comment>
<dbReference type="PRINTS" id="PR00449">
    <property type="entry name" value="RASTRNSFRMNG"/>
</dbReference>
<keyword evidence="9" id="KW-0636">Prenylation</keyword>
<reference evidence="13" key="1">
    <citation type="submission" date="2020-03" db="EMBL/GenBank/DDBJ databases">
        <title>Site-based positive gene gene selection in Geosmithia morbida across the United States reveals a broad range of putative effectors and factors for local host and environmental adapation.</title>
        <authorList>
            <person name="Onufrak A."/>
            <person name="Murdoch R.W."/>
            <person name="Gazis R."/>
            <person name="Huff M."/>
            <person name="Staton M."/>
            <person name="Klingeman W."/>
            <person name="Hadziabdic D."/>
        </authorList>
    </citation>
    <scope>NUCLEOTIDE SEQUENCE</scope>
    <source>
        <strain evidence="13">1262</strain>
    </source>
</reference>
<evidence type="ECO:0000313" key="14">
    <source>
        <dbReference type="Proteomes" id="UP000749293"/>
    </source>
</evidence>
<dbReference type="InterPro" id="IPR020849">
    <property type="entry name" value="Small_GTPase_Ras-type"/>
</dbReference>
<keyword evidence="7" id="KW-0472">Membrane</keyword>
<protein>
    <submittedName>
        <fullName evidence="13">Ras-like protein enriched in brain</fullName>
    </submittedName>
</protein>
<name>A0A9P4YR86_9HYPO</name>
<dbReference type="InterPro" id="IPR005225">
    <property type="entry name" value="Small_GTP-bd"/>
</dbReference>
<keyword evidence="14" id="KW-1185">Reference proteome</keyword>
<dbReference type="PROSITE" id="PS51421">
    <property type="entry name" value="RAS"/>
    <property type="match status" value="1"/>
</dbReference>
<organism evidence="13 14">
    <name type="scientific">Geosmithia morbida</name>
    <dbReference type="NCBI Taxonomy" id="1094350"/>
    <lineage>
        <taxon>Eukaryota</taxon>
        <taxon>Fungi</taxon>
        <taxon>Dikarya</taxon>
        <taxon>Ascomycota</taxon>
        <taxon>Pezizomycotina</taxon>
        <taxon>Sordariomycetes</taxon>
        <taxon>Hypocreomycetidae</taxon>
        <taxon>Hypocreales</taxon>
        <taxon>Bionectriaceae</taxon>
        <taxon>Geosmithia</taxon>
    </lineage>
</organism>
<dbReference type="RefSeq" id="XP_035318783.1">
    <property type="nucleotide sequence ID" value="XM_035465234.1"/>
</dbReference>
<keyword evidence="1" id="KW-0488">Methylation</keyword>
<dbReference type="GO" id="GO:0007165">
    <property type="term" value="P:signal transduction"/>
    <property type="evidence" value="ECO:0007669"/>
    <property type="project" value="InterPro"/>
</dbReference>
<evidence type="ECO:0000256" key="8">
    <source>
        <dbReference type="ARBA" id="ARBA00023288"/>
    </source>
</evidence>
<dbReference type="Pfam" id="PF00071">
    <property type="entry name" value="Ras"/>
    <property type="match status" value="1"/>
</dbReference>
<dbReference type="GO" id="GO:0012505">
    <property type="term" value="C:endomembrane system"/>
    <property type="evidence" value="ECO:0007669"/>
    <property type="project" value="UniProtKB-SubCell"/>
</dbReference>
<comment type="subcellular location">
    <subcellularLocation>
        <location evidence="11">Endomembrane system</location>
        <topology evidence="11">Lipid-anchor</topology>
        <orientation evidence="11">Cytoplasmic side</orientation>
    </subcellularLocation>
</comment>
<keyword evidence="4" id="KW-0378">Hydrolase</keyword>
<dbReference type="Proteomes" id="UP000749293">
    <property type="component" value="Unassembled WGS sequence"/>
</dbReference>
<keyword evidence="3" id="KW-0547">Nucleotide-binding</keyword>
<sequence>MPSPKQRKVAIVGSRAVGKHSTTIPTHSLLDTTPAWTRPETLLPDPNPILLPYFFFFSLLLQSANACYAAIPGKSSLAVRFVDGHFVDSYYPTIENTFSKTIRFKGQDYLTEIVDTAGQDEYSILNSKHFIGIHGYILVYAVSSLASFEMVQSIRDKILNHLGTESVPIVIVGNKCDLRPEQRQVSMEDGRKLSDRLQCGWTEASAAYDTNVAKAFELMIAQIEKSQAPGEAPPKSNCTVM</sequence>
<gene>
    <name evidence="13" type="ORF">GMORB2_3258</name>
</gene>
<dbReference type="FunFam" id="3.40.50.300:FF:000273">
    <property type="entry name" value="GTP-binding protein Rheb homolog"/>
    <property type="match status" value="1"/>
</dbReference>
<evidence type="ECO:0000256" key="9">
    <source>
        <dbReference type="ARBA" id="ARBA00023289"/>
    </source>
</evidence>
<evidence type="ECO:0000256" key="10">
    <source>
        <dbReference type="ARBA" id="ARBA00037969"/>
    </source>
</evidence>
<keyword evidence="5" id="KW-0460">Magnesium</keyword>
<dbReference type="CDD" id="cd04137">
    <property type="entry name" value="RheB"/>
    <property type="match status" value="1"/>
</dbReference>
<comment type="similarity">
    <text evidence="10">Belongs to the small GTPase superfamily. Rheb family.</text>
</comment>
<evidence type="ECO:0000256" key="2">
    <source>
        <dbReference type="ARBA" id="ARBA00022723"/>
    </source>
</evidence>
<dbReference type="NCBIfam" id="TIGR00231">
    <property type="entry name" value="small_GTP"/>
    <property type="match status" value="1"/>
</dbReference>
<dbReference type="PANTHER" id="PTHR24070">
    <property type="entry name" value="RAS, DI-RAS, AND RHEB FAMILY MEMBERS OF SMALL GTPASE SUPERFAMILY"/>
    <property type="match status" value="1"/>
</dbReference>
<dbReference type="OrthoDB" id="5976022at2759"/>
<accession>A0A9P4YR86</accession>
<dbReference type="InterPro" id="IPR027417">
    <property type="entry name" value="P-loop_NTPase"/>
</dbReference>
<dbReference type="PROSITE" id="PS51419">
    <property type="entry name" value="RAB"/>
    <property type="match status" value="1"/>
</dbReference>
<comment type="caution">
    <text evidence="13">The sequence shown here is derived from an EMBL/GenBank/DDBJ whole genome shotgun (WGS) entry which is preliminary data.</text>
</comment>
<dbReference type="SMART" id="SM00173">
    <property type="entry name" value="RAS"/>
    <property type="match status" value="1"/>
</dbReference>
<dbReference type="GO" id="GO:0016020">
    <property type="term" value="C:membrane"/>
    <property type="evidence" value="ECO:0007669"/>
    <property type="project" value="InterPro"/>
</dbReference>
<dbReference type="GO" id="GO:0046872">
    <property type="term" value="F:metal ion binding"/>
    <property type="evidence" value="ECO:0007669"/>
    <property type="project" value="UniProtKB-KW"/>
</dbReference>
<evidence type="ECO:0000256" key="1">
    <source>
        <dbReference type="ARBA" id="ARBA00022481"/>
    </source>
</evidence>
<evidence type="ECO:0000256" key="6">
    <source>
        <dbReference type="ARBA" id="ARBA00023134"/>
    </source>
</evidence>
<evidence type="ECO:0000256" key="3">
    <source>
        <dbReference type="ARBA" id="ARBA00022741"/>
    </source>
</evidence>
<keyword evidence="2" id="KW-0479">Metal-binding</keyword>
<dbReference type="SMART" id="SM00175">
    <property type="entry name" value="RAB"/>
    <property type="match status" value="1"/>
</dbReference>
<dbReference type="AlphaFoldDB" id="A0A9P4YR86"/>
<keyword evidence="6" id="KW-0342">GTP-binding</keyword>
<evidence type="ECO:0000256" key="4">
    <source>
        <dbReference type="ARBA" id="ARBA00022801"/>
    </source>
</evidence>
<proteinExistence type="inferred from homology"/>
<dbReference type="Gene3D" id="3.40.50.300">
    <property type="entry name" value="P-loop containing nucleotide triphosphate hydrolases"/>
    <property type="match status" value="1"/>
</dbReference>
<dbReference type="GO" id="GO:0005525">
    <property type="term" value="F:GTP binding"/>
    <property type="evidence" value="ECO:0007669"/>
    <property type="project" value="UniProtKB-KW"/>
</dbReference>
<evidence type="ECO:0000313" key="13">
    <source>
        <dbReference type="EMBL" id="KAF4120131.1"/>
    </source>
</evidence>
<evidence type="ECO:0000256" key="11">
    <source>
        <dbReference type="ARBA" id="ARBA00046278"/>
    </source>
</evidence>
<dbReference type="GeneID" id="55969486"/>
<dbReference type="SMART" id="SM00174">
    <property type="entry name" value="RHO"/>
    <property type="match status" value="1"/>
</dbReference>
<dbReference type="EMBL" id="JAANYQ010000018">
    <property type="protein sequence ID" value="KAF4120131.1"/>
    <property type="molecule type" value="Genomic_DNA"/>
</dbReference>
<evidence type="ECO:0000256" key="7">
    <source>
        <dbReference type="ARBA" id="ARBA00023136"/>
    </source>
</evidence>
<evidence type="ECO:0000256" key="5">
    <source>
        <dbReference type="ARBA" id="ARBA00022842"/>
    </source>
</evidence>
<dbReference type="SUPFAM" id="SSF52540">
    <property type="entry name" value="P-loop containing nucleoside triphosphate hydrolases"/>
    <property type="match status" value="1"/>
</dbReference>
<evidence type="ECO:0000256" key="12">
    <source>
        <dbReference type="ARBA" id="ARBA00049117"/>
    </source>
</evidence>
<dbReference type="InterPro" id="IPR001806">
    <property type="entry name" value="Small_GTPase"/>
</dbReference>
<dbReference type="GO" id="GO:0003924">
    <property type="term" value="F:GTPase activity"/>
    <property type="evidence" value="ECO:0007669"/>
    <property type="project" value="InterPro"/>
</dbReference>